<evidence type="ECO:0000256" key="3">
    <source>
        <dbReference type="ARBA" id="ARBA00022670"/>
    </source>
</evidence>
<dbReference type="PANTHER" id="PTHR21646:SF24">
    <property type="entry name" value="UBIQUITIN CARBOXYL-TERMINAL HYDROLASE"/>
    <property type="match status" value="1"/>
</dbReference>
<dbReference type="Pfam" id="PF00443">
    <property type="entry name" value="UCH"/>
    <property type="match status" value="1"/>
</dbReference>
<evidence type="ECO:0000259" key="9">
    <source>
        <dbReference type="PROSITE" id="PS50235"/>
    </source>
</evidence>
<evidence type="ECO:0000313" key="11">
    <source>
        <dbReference type="Proteomes" id="UP001179952"/>
    </source>
</evidence>
<dbReference type="Proteomes" id="UP001179952">
    <property type="component" value="Unassembled WGS sequence"/>
</dbReference>
<organism evidence="10 11">
    <name type="scientific">Acorus gramineus</name>
    <name type="common">Dwarf sweet flag</name>
    <dbReference type="NCBI Taxonomy" id="55184"/>
    <lineage>
        <taxon>Eukaryota</taxon>
        <taxon>Viridiplantae</taxon>
        <taxon>Streptophyta</taxon>
        <taxon>Embryophyta</taxon>
        <taxon>Tracheophyta</taxon>
        <taxon>Spermatophyta</taxon>
        <taxon>Magnoliopsida</taxon>
        <taxon>Liliopsida</taxon>
        <taxon>Acoraceae</taxon>
        <taxon>Acorus</taxon>
    </lineage>
</organism>
<name>A0AAV9B129_ACOGR</name>
<comment type="caution">
    <text evidence="10">The sequence shown here is derived from an EMBL/GenBank/DDBJ whole genome shotgun (WGS) entry which is preliminary data.</text>
</comment>
<evidence type="ECO:0000256" key="4">
    <source>
        <dbReference type="ARBA" id="ARBA00022786"/>
    </source>
</evidence>
<dbReference type="Gene3D" id="3.90.70.10">
    <property type="entry name" value="Cysteine proteinases"/>
    <property type="match status" value="2"/>
</dbReference>
<keyword evidence="8" id="KW-0732">Signal</keyword>
<dbReference type="SUPFAM" id="SSF54001">
    <property type="entry name" value="Cysteine proteinases"/>
    <property type="match status" value="1"/>
</dbReference>
<dbReference type="PROSITE" id="PS00972">
    <property type="entry name" value="USP_1"/>
    <property type="match status" value="1"/>
</dbReference>
<comment type="similarity">
    <text evidence="2 7">Belongs to the peptidase C19 family.</text>
</comment>
<keyword evidence="3 7" id="KW-0645">Protease</keyword>
<evidence type="ECO:0000256" key="8">
    <source>
        <dbReference type="SAM" id="SignalP"/>
    </source>
</evidence>
<sequence length="550" mass="62069">MFLSGLTISLLCFVLGQVRLWDFSGQTSLILMNERNKLLQDGQRQPDQEVLSAEMGSLGLIGLQNLGNTCFMNSAIQCLAHTSKLGELALAFGDLLRKLWSPERNPVLPRLFKSKISHFSHQFNGYNQHDSQELLACLLDGLHEDLNRVKSKPYLEAKDACGRPHDEVADEYWANHIARNDSIIVDLCQGQYRSTLVCTVCNNVSVTFDPIMYLSLPLPSTNMRTMTITVFGSDGSDAPLQYTITVPKNGTYKDFIQTLSVACSLRSDEDLIVAEIYNNRIIQILKELTDSLSLIRDGDQLAAYRLPKDPDGKLLVIFTHQYLKEVDILGSRTRPWTAFGIPFVTRLPNAFDGCSIQNSYLSLLNPFLRNKDSLVGDEGNAGKTFSVDEITEGARYPMSDNGSPSSEPGETMHGLEFYSYLTNERGENILSKIEMNDSILVMRLEKPLHVLVNWPDKMNEQCDMSLFNFLPEIFEPDFFPNRPQKTISLYECLDEFVKEEALGPEDKWLSPYISHKNGQPSNRYMLYAMCNHYGNIGGGHYTAFVHVSNF</sequence>
<feature type="chain" id="PRO_5043798902" description="Ubiquitin carboxyl-terminal hydrolase" evidence="8">
    <location>
        <begin position="17"/>
        <end position="550"/>
    </location>
</feature>
<dbReference type="EMBL" id="JAUJYN010000005">
    <property type="protein sequence ID" value="KAK1270161.1"/>
    <property type="molecule type" value="Genomic_DNA"/>
</dbReference>
<reference evidence="10" key="2">
    <citation type="submission" date="2023-06" db="EMBL/GenBank/DDBJ databases">
        <authorList>
            <person name="Ma L."/>
            <person name="Liu K.-W."/>
            <person name="Li Z."/>
            <person name="Hsiao Y.-Y."/>
            <person name="Qi Y."/>
            <person name="Fu T."/>
            <person name="Tang G."/>
            <person name="Zhang D."/>
            <person name="Sun W.-H."/>
            <person name="Liu D.-K."/>
            <person name="Li Y."/>
            <person name="Chen G.-Z."/>
            <person name="Liu X.-D."/>
            <person name="Liao X.-Y."/>
            <person name="Jiang Y.-T."/>
            <person name="Yu X."/>
            <person name="Hao Y."/>
            <person name="Huang J."/>
            <person name="Zhao X.-W."/>
            <person name="Ke S."/>
            <person name="Chen Y.-Y."/>
            <person name="Wu W.-L."/>
            <person name="Hsu J.-L."/>
            <person name="Lin Y.-F."/>
            <person name="Huang M.-D."/>
            <person name="Li C.-Y."/>
            <person name="Huang L."/>
            <person name="Wang Z.-W."/>
            <person name="Zhao X."/>
            <person name="Zhong W.-Y."/>
            <person name="Peng D.-H."/>
            <person name="Ahmad S."/>
            <person name="Lan S."/>
            <person name="Zhang J.-S."/>
            <person name="Tsai W.-C."/>
            <person name="Van De Peer Y."/>
            <person name="Liu Z.-J."/>
        </authorList>
    </citation>
    <scope>NUCLEOTIDE SEQUENCE</scope>
    <source>
        <strain evidence="10">SCP</strain>
        <tissue evidence="10">Leaves</tissue>
    </source>
</reference>
<keyword evidence="4 7" id="KW-0833">Ubl conjugation pathway</keyword>
<keyword evidence="6 7" id="KW-0788">Thiol protease</keyword>
<feature type="signal peptide" evidence="8">
    <location>
        <begin position="1"/>
        <end position="16"/>
    </location>
</feature>
<evidence type="ECO:0000256" key="5">
    <source>
        <dbReference type="ARBA" id="ARBA00022801"/>
    </source>
</evidence>
<evidence type="ECO:0000256" key="6">
    <source>
        <dbReference type="ARBA" id="ARBA00022807"/>
    </source>
</evidence>
<comment type="function">
    <text evidence="7">Recognizes and hydrolyzes the peptide bond at the C-terminal Gly of ubiquitin. Involved in the processing of poly-ubiquitin precursors as well as that of ubiquitinated proteins.</text>
</comment>
<accession>A0AAV9B129</accession>
<protein>
    <recommendedName>
        <fullName evidence="7">Ubiquitin carboxyl-terminal hydrolase</fullName>
        <ecNumber evidence="7">3.4.19.12</ecNumber>
    </recommendedName>
</protein>
<keyword evidence="5 7" id="KW-0378">Hydrolase</keyword>
<reference evidence="10" key="1">
    <citation type="journal article" date="2023" name="Nat. Commun.">
        <title>Diploid and tetraploid genomes of Acorus and the evolution of monocots.</title>
        <authorList>
            <person name="Ma L."/>
            <person name="Liu K.W."/>
            <person name="Li Z."/>
            <person name="Hsiao Y.Y."/>
            <person name="Qi Y."/>
            <person name="Fu T."/>
            <person name="Tang G.D."/>
            <person name="Zhang D."/>
            <person name="Sun W.H."/>
            <person name="Liu D.K."/>
            <person name="Li Y."/>
            <person name="Chen G.Z."/>
            <person name="Liu X.D."/>
            <person name="Liao X.Y."/>
            <person name="Jiang Y.T."/>
            <person name="Yu X."/>
            <person name="Hao Y."/>
            <person name="Huang J."/>
            <person name="Zhao X.W."/>
            <person name="Ke S."/>
            <person name="Chen Y.Y."/>
            <person name="Wu W.L."/>
            <person name="Hsu J.L."/>
            <person name="Lin Y.F."/>
            <person name="Huang M.D."/>
            <person name="Li C.Y."/>
            <person name="Huang L."/>
            <person name="Wang Z.W."/>
            <person name="Zhao X."/>
            <person name="Zhong W.Y."/>
            <person name="Peng D.H."/>
            <person name="Ahmad S."/>
            <person name="Lan S."/>
            <person name="Zhang J.S."/>
            <person name="Tsai W.C."/>
            <person name="Van de Peer Y."/>
            <person name="Liu Z.J."/>
        </authorList>
    </citation>
    <scope>NUCLEOTIDE SEQUENCE</scope>
    <source>
        <strain evidence="10">SCP</strain>
    </source>
</reference>
<dbReference type="AlphaFoldDB" id="A0AAV9B129"/>
<dbReference type="PANTHER" id="PTHR21646">
    <property type="entry name" value="UBIQUITIN CARBOXYL-TERMINAL HYDROLASE"/>
    <property type="match status" value="1"/>
</dbReference>
<dbReference type="GO" id="GO:0006508">
    <property type="term" value="P:proteolysis"/>
    <property type="evidence" value="ECO:0007669"/>
    <property type="project" value="UniProtKB-KW"/>
</dbReference>
<dbReference type="InterPro" id="IPR038765">
    <property type="entry name" value="Papain-like_cys_pep_sf"/>
</dbReference>
<evidence type="ECO:0000256" key="1">
    <source>
        <dbReference type="ARBA" id="ARBA00000707"/>
    </source>
</evidence>
<proteinExistence type="inferred from homology"/>
<dbReference type="PROSITE" id="PS50235">
    <property type="entry name" value="USP_3"/>
    <property type="match status" value="1"/>
</dbReference>
<evidence type="ECO:0000256" key="2">
    <source>
        <dbReference type="ARBA" id="ARBA00009085"/>
    </source>
</evidence>
<keyword evidence="11" id="KW-1185">Reference proteome</keyword>
<dbReference type="InterPro" id="IPR018200">
    <property type="entry name" value="USP_CS"/>
</dbReference>
<dbReference type="InterPro" id="IPR050185">
    <property type="entry name" value="Ub_carboxyl-term_hydrolase"/>
</dbReference>
<evidence type="ECO:0000313" key="10">
    <source>
        <dbReference type="EMBL" id="KAK1270161.1"/>
    </source>
</evidence>
<dbReference type="PROSITE" id="PS00973">
    <property type="entry name" value="USP_2"/>
    <property type="match status" value="1"/>
</dbReference>
<feature type="domain" description="USP" evidence="9">
    <location>
        <begin position="61"/>
        <end position="550"/>
    </location>
</feature>
<comment type="catalytic activity">
    <reaction evidence="1 7">
        <text>Thiol-dependent hydrolysis of ester, thioester, amide, peptide and isopeptide bonds formed by the C-terminal Gly of ubiquitin (a 76-residue protein attached to proteins as an intracellular targeting signal).</text>
        <dbReference type="EC" id="3.4.19.12"/>
    </reaction>
</comment>
<dbReference type="InterPro" id="IPR028889">
    <property type="entry name" value="USP"/>
</dbReference>
<gene>
    <name evidence="10" type="ORF">QJS04_geneDACA012942</name>
</gene>
<dbReference type="GO" id="GO:0004843">
    <property type="term" value="F:cysteine-type deubiquitinase activity"/>
    <property type="evidence" value="ECO:0007669"/>
    <property type="project" value="UniProtKB-UniRule"/>
</dbReference>
<dbReference type="GO" id="GO:0016579">
    <property type="term" value="P:protein deubiquitination"/>
    <property type="evidence" value="ECO:0007669"/>
    <property type="project" value="InterPro"/>
</dbReference>
<evidence type="ECO:0000256" key="7">
    <source>
        <dbReference type="RuleBase" id="RU366025"/>
    </source>
</evidence>
<dbReference type="InterPro" id="IPR001394">
    <property type="entry name" value="Peptidase_C19_UCH"/>
</dbReference>
<dbReference type="EC" id="3.4.19.12" evidence="7"/>